<dbReference type="GO" id="GO:0051301">
    <property type="term" value="P:cell division"/>
    <property type="evidence" value="ECO:0007669"/>
    <property type="project" value="UniProtKB-KW"/>
</dbReference>
<keyword evidence="3" id="KW-0132">Cell division</keyword>
<dbReference type="InterPro" id="IPR041489">
    <property type="entry name" value="PDZ_6"/>
</dbReference>
<dbReference type="GeneID" id="96600317"/>
<feature type="transmembrane region" description="Helical" evidence="1">
    <location>
        <begin position="107"/>
        <end position="123"/>
    </location>
</feature>
<dbReference type="PROSITE" id="PS50106">
    <property type="entry name" value="PDZ"/>
    <property type="match status" value="1"/>
</dbReference>
<feature type="transmembrane region" description="Helical" evidence="1">
    <location>
        <begin position="220"/>
        <end position="237"/>
    </location>
</feature>
<dbReference type="SUPFAM" id="SSF50156">
    <property type="entry name" value="PDZ domain-like"/>
    <property type="match status" value="1"/>
</dbReference>
<dbReference type="Pfam" id="PF17820">
    <property type="entry name" value="PDZ_6"/>
    <property type="match status" value="1"/>
</dbReference>
<evidence type="ECO:0000313" key="3">
    <source>
        <dbReference type="EMBL" id="KMY29218.1"/>
    </source>
</evidence>
<dbReference type="AlphaFoldDB" id="A0A0K9F4W8"/>
<evidence type="ECO:0000313" key="4">
    <source>
        <dbReference type="Proteomes" id="UP000037326"/>
    </source>
</evidence>
<feature type="transmembrane region" description="Helical" evidence="1">
    <location>
        <begin position="275"/>
        <end position="294"/>
    </location>
</feature>
<name>A0A0K9F4W8_9BACI</name>
<feature type="transmembrane region" description="Helical" evidence="1">
    <location>
        <begin position="143"/>
        <end position="162"/>
    </location>
</feature>
<sequence>MVSDILIEIVTAIGRFLINPLMYIAILFAVLLGYSRVRQERKFFNRRIIWGWTELIGQWKYGWLNALLISLISVGLGLSVPKAFLMILIAISAVALVLFFINALSPIYIMGLATLAMWLMYHYNWTFSWWKISLEGVNLLDGTIITITILAGLSVIAEGMLIRRAAMKVTTPRVEKTKRGMQAIVYRSRNVWVLPIFFVIPGDIIPVDFPYWPQFTLGESTFSLVLFPLVIGFSKITRKELPALQLPKIGRAVLILGQLILIGGLAAALLPFIGFITLVIGAAIRIGISIFYALQDKTDNYAVAPSSKGAIIAAVLPDSPAEKMGLLAGECIRKVNGQAIFTENDLYEALQLNAAHCRLEVIDRNNEIRLTQHVIYSNDHYRIGLLLAEQRDI</sequence>
<dbReference type="Proteomes" id="UP000037326">
    <property type="component" value="Unassembled WGS sequence"/>
</dbReference>
<proteinExistence type="predicted"/>
<evidence type="ECO:0000259" key="2">
    <source>
        <dbReference type="PROSITE" id="PS50106"/>
    </source>
</evidence>
<gene>
    <name evidence="3" type="ORF">ACZ11_19085</name>
</gene>
<protein>
    <submittedName>
        <fullName evidence="3">Cell division protein MinJ</fullName>
    </submittedName>
</protein>
<dbReference type="Gene3D" id="2.30.42.10">
    <property type="match status" value="1"/>
</dbReference>
<organism evidence="3 4">
    <name type="scientific">Lysinibacillus xylanilyticus</name>
    <dbReference type="NCBI Taxonomy" id="582475"/>
    <lineage>
        <taxon>Bacteria</taxon>
        <taxon>Bacillati</taxon>
        <taxon>Bacillota</taxon>
        <taxon>Bacilli</taxon>
        <taxon>Bacillales</taxon>
        <taxon>Bacillaceae</taxon>
        <taxon>Lysinibacillus</taxon>
    </lineage>
</organism>
<keyword evidence="3" id="KW-0131">Cell cycle</keyword>
<dbReference type="PATRIC" id="fig|582475.4.peg.2879"/>
<dbReference type="RefSeq" id="WP_049668123.1">
    <property type="nucleotide sequence ID" value="NZ_LFXJ01000010.1"/>
</dbReference>
<accession>A0A0K9F4W8</accession>
<keyword evidence="1" id="KW-0812">Transmembrane</keyword>
<feature type="transmembrane region" description="Helical" evidence="1">
    <location>
        <begin position="12"/>
        <end position="34"/>
    </location>
</feature>
<comment type="caution">
    <text evidence="3">The sequence shown here is derived from an EMBL/GenBank/DDBJ whole genome shotgun (WGS) entry which is preliminary data.</text>
</comment>
<feature type="transmembrane region" description="Helical" evidence="1">
    <location>
        <begin position="249"/>
        <end position="269"/>
    </location>
</feature>
<dbReference type="InterPro" id="IPR036034">
    <property type="entry name" value="PDZ_sf"/>
</dbReference>
<keyword evidence="1" id="KW-0472">Membrane</keyword>
<dbReference type="OrthoDB" id="198399at2"/>
<feature type="domain" description="PDZ" evidence="2">
    <location>
        <begin position="275"/>
        <end position="365"/>
    </location>
</feature>
<evidence type="ECO:0000256" key="1">
    <source>
        <dbReference type="SAM" id="Phobius"/>
    </source>
</evidence>
<dbReference type="EMBL" id="LFXJ01000010">
    <property type="protein sequence ID" value="KMY29218.1"/>
    <property type="molecule type" value="Genomic_DNA"/>
</dbReference>
<dbReference type="SMART" id="SM00228">
    <property type="entry name" value="PDZ"/>
    <property type="match status" value="1"/>
</dbReference>
<dbReference type="InterPro" id="IPR001478">
    <property type="entry name" value="PDZ"/>
</dbReference>
<keyword evidence="1" id="KW-1133">Transmembrane helix</keyword>
<reference evidence="4" key="1">
    <citation type="submission" date="2015-07" db="EMBL/GenBank/DDBJ databases">
        <authorList>
            <consortium name="Consortium for Microbial Forensics and Genomics (microFORGE)"/>
            <person name="Knight B.M."/>
            <person name="Roberts D.P."/>
            <person name="Lin D."/>
            <person name="Hari K."/>
            <person name="Fletcher J."/>
            <person name="Melcher U."/>
            <person name="Blagden T."/>
            <person name="Winegar R.A."/>
        </authorList>
    </citation>
    <scope>NUCLEOTIDE SEQUENCE [LARGE SCALE GENOMIC DNA]</scope>
    <source>
        <strain evidence="4">DSM 23493</strain>
    </source>
</reference>
<feature type="transmembrane region" description="Helical" evidence="1">
    <location>
        <begin position="183"/>
        <end position="200"/>
    </location>
</feature>